<name>A0A6J6JJC9_9ZZZZ</name>
<gene>
    <name evidence="1" type="ORF">UFOPK1906_01857</name>
</gene>
<evidence type="ECO:0000313" key="1">
    <source>
        <dbReference type="EMBL" id="CAB4637320.1"/>
    </source>
</evidence>
<organism evidence="1">
    <name type="scientific">freshwater metagenome</name>
    <dbReference type="NCBI Taxonomy" id="449393"/>
    <lineage>
        <taxon>unclassified sequences</taxon>
        <taxon>metagenomes</taxon>
        <taxon>ecological metagenomes</taxon>
    </lineage>
</organism>
<accession>A0A6J6JJC9</accession>
<protein>
    <submittedName>
        <fullName evidence="1">Unannotated protein</fullName>
    </submittedName>
</protein>
<dbReference type="AlphaFoldDB" id="A0A6J6JJC9"/>
<dbReference type="EMBL" id="CAEZVC010000178">
    <property type="protein sequence ID" value="CAB4637320.1"/>
    <property type="molecule type" value="Genomic_DNA"/>
</dbReference>
<proteinExistence type="predicted"/>
<sequence>MNCTVSDIQEERLIGGRSFAGFDHGNGFVGDVVSEVIAIGVGVGFDGCVVANQAMRLMKVCEPIKESVEAIESTLARPRVTRTGIGLVGVFG</sequence>
<reference evidence="1" key="1">
    <citation type="submission" date="2020-05" db="EMBL/GenBank/DDBJ databases">
        <authorList>
            <person name="Chiriac C."/>
            <person name="Salcher M."/>
            <person name="Ghai R."/>
            <person name="Kavagutti S V."/>
        </authorList>
    </citation>
    <scope>NUCLEOTIDE SEQUENCE</scope>
</reference>